<dbReference type="Proteomes" id="UP000315017">
    <property type="component" value="Chromosome"/>
</dbReference>
<evidence type="ECO:0000313" key="3">
    <source>
        <dbReference type="Proteomes" id="UP000315017"/>
    </source>
</evidence>
<organism evidence="2 3">
    <name type="scientific">Anatilimnocola aggregata</name>
    <dbReference type="NCBI Taxonomy" id="2528021"/>
    <lineage>
        <taxon>Bacteria</taxon>
        <taxon>Pseudomonadati</taxon>
        <taxon>Planctomycetota</taxon>
        <taxon>Planctomycetia</taxon>
        <taxon>Pirellulales</taxon>
        <taxon>Pirellulaceae</taxon>
        <taxon>Anatilimnocola</taxon>
    </lineage>
</organism>
<feature type="region of interest" description="Disordered" evidence="1">
    <location>
        <begin position="56"/>
        <end position="100"/>
    </location>
</feature>
<dbReference type="EMBL" id="CP036274">
    <property type="protein sequence ID" value="QDU26020.1"/>
    <property type="molecule type" value="Genomic_DNA"/>
</dbReference>
<keyword evidence="3" id="KW-1185">Reference proteome</keyword>
<dbReference type="OrthoDB" id="291303at2"/>
<feature type="compositionally biased region" description="Low complexity" evidence="1">
    <location>
        <begin position="68"/>
        <end position="100"/>
    </location>
</feature>
<name>A0A517Y718_9BACT</name>
<evidence type="ECO:0008006" key="4">
    <source>
        <dbReference type="Google" id="ProtNLM"/>
    </source>
</evidence>
<proteinExistence type="predicted"/>
<dbReference type="RefSeq" id="WP_145085913.1">
    <property type="nucleotide sequence ID" value="NZ_CP036274.1"/>
</dbReference>
<sequence>MTIDKSLKVKGSGIQNRNVLTRAERVTQLMAAEKFKEGDKVLGLPKVRVFKLSLKKKKKVKTEEGAEAGKAAPAAKGGAAKGGAAAAKPAAGAAKPAAKK</sequence>
<gene>
    <name evidence="2" type="ORF">ETAA8_10920</name>
</gene>
<dbReference type="InterPro" id="IPR026405">
    <property type="entry name" value="Chlam/Ver/Plancto_rRNA"/>
</dbReference>
<evidence type="ECO:0000313" key="2">
    <source>
        <dbReference type="EMBL" id="QDU26020.1"/>
    </source>
</evidence>
<accession>A0A517Y718</accession>
<evidence type="ECO:0000256" key="1">
    <source>
        <dbReference type="SAM" id="MobiDB-lite"/>
    </source>
</evidence>
<dbReference type="KEGG" id="aagg:ETAA8_10920"/>
<dbReference type="AlphaFoldDB" id="A0A517Y718"/>
<protein>
    <recommendedName>
        <fullName evidence="4">Small basic protein</fullName>
    </recommendedName>
</protein>
<reference evidence="2 3" key="1">
    <citation type="submission" date="2019-02" db="EMBL/GenBank/DDBJ databases">
        <title>Deep-cultivation of Planctomycetes and their phenomic and genomic characterization uncovers novel biology.</title>
        <authorList>
            <person name="Wiegand S."/>
            <person name="Jogler M."/>
            <person name="Boedeker C."/>
            <person name="Pinto D."/>
            <person name="Vollmers J."/>
            <person name="Rivas-Marin E."/>
            <person name="Kohn T."/>
            <person name="Peeters S.H."/>
            <person name="Heuer A."/>
            <person name="Rast P."/>
            <person name="Oberbeckmann S."/>
            <person name="Bunk B."/>
            <person name="Jeske O."/>
            <person name="Meyerdierks A."/>
            <person name="Storesund J.E."/>
            <person name="Kallscheuer N."/>
            <person name="Luecker S."/>
            <person name="Lage O.M."/>
            <person name="Pohl T."/>
            <person name="Merkel B.J."/>
            <person name="Hornburger P."/>
            <person name="Mueller R.-W."/>
            <person name="Bruemmer F."/>
            <person name="Labrenz M."/>
            <person name="Spormann A.M."/>
            <person name="Op den Camp H."/>
            <person name="Overmann J."/>
            <person name="Amann R."/>
            <person name="Jetten M.S.M."/>
            <person name="Mascher T."/>
            <person name="Medema M.H."/>
            <person name="Devos D.P."/>
            <person name="Kaster A.-K."/>
            <person name="Ovreas L."/>
            <person name="Rohde M."/>
            <person name="Galperin M.Y."/>
            <person name="Jogler C."/>
        </authorList>
    </citation>
    <scope>NUCLEOTIDE SEQUENCE [LARGE SCALE GENOMIC DNA]</scope>
    <source>
        <strain evidence="2 3">ETA_A8</strain>
    </source>
</reference>
<dbReference type="NCBIfam" id="TIGR04137">
    <property type="entry name" value="Chlam_Ver_rRNA"/>
    <property type="match status" value="1"/>
</dbReference>